<feature type="domain" description="KfrA N-terminal DNA-binding" evidence="3">
    <location>
        <begin position="6"/>
        <end position="103"/>
    </location>
</feature>
<evidence type="ECO:0000313" key="5">
    <source>
        <dbReference type="Proteomes" id="UP001064933"/>
    </source>
</evidence>
<keyword evidence="5" id="KW-1185">Reference proteome</keyword>
<dbReference type="RefSeq" id="WP_261755940.1">
    <property type="nucleotide sequence ID" value="NZ_CP104562.2"/>
</dbReference>
<feature type="region of interest" description="Disordered" evidence="2">
    <location>
        <begin position="309"/>
        <end position="328"/>
    </location>
</feature>
<dbReference type="Pfam" id="PF11740">
    <property type="entry name" value="KfrA_N"/>
    <property type="match status" value="1"/>
</dbReference>
<organism evidence="4 5">
    <name type="scientific">Roseateles amylovorans</name>
    <dbReference type="NCBI Taxonomy" id="2978473"/>
    <lineage>
        <taxon>Bacteria</taxon>
        <taxon>Pseudomonadati</taxon>
        <taxon>Pseudomonadota</taxon>
        <taxon>Betaproteobacteria</taxon>
        <taxon>Burkholderiales</taxon>
        <taxon>Sphaerotilaceae</taxon>
        <taxon>Roseateles</taxon>
    </lineage>
</organism>
<keyword evidence="1" id="KW-0175">Coiled coil</keyword>
<sequence>MARGITEDEVWKACDALLLEGARPTIERVRQKLGRGSPNTVSPMLETWFKHLGGRIKDPRAFSAPASMPDPVYQAAQHLWEAAQAEARLDFDDRLKAGLAGAAASVDIEKDRAALADAAASAAAIKANALQAELAQSREALDGERAAHAATAARLDDARLQTGDLQADLAAVRRAADETRARADAAISAADERAHGAERRAALEIERERLLRSKAEKSTESIAKRFEEALKAQIAASEQLNAVEGRLTQLKTDARQREQSLQALVDDRDARIRLLEAELVDAQRELAGRTAQEVLMSELVAKLAPISAVPKESRSVKPRGARSKNSGA</sequence>
<name>A0ABY6ATP4_9BURK</name>
<evidence type="ECO:0000256" key="2">
    <source>
        <dbReference type="SAM" id="MobiDB-lite"/>
    </source>
</evidence>
<keyword evidence="4" id="KW-0238">DNA-binding</keyword>
<protein>
    <submittedName>
        <fullName evidence="4">DNA-binding protein</fullName>
    </submittedName>
</protein>
<dbReference type="Proteomes" id="UP001064933">
    <property type="component" value="Chromosome"/>
</dbReference>
<accession>A0ABY6ATP4</accession>
<evidence type="ECO:0000259" key="3">
    <source>
        <dbReference type="Pfam" id="PF11740"/>
    </source>
</evidence>
<evidence type="ECO:0000313" key="4">
    <source>
        <dbReference type="EMBL" id="UXH76207.1"/>
    </source>
</evidence>
<gene>
    <name evidence="4" type="ORF">N4261_14130</name>
</gene>
<dbReference type="GO" id="GO:0003677">
    <property type="term" value="F:DNA binding"/>
    <property type="evidence" value="ECO:0007669"/>
    <property type="project" value="UniProtKB-KW"/>
</dbReference>
<proteinExistence type="predicted"/>
<feature type="coiled-coil region" evidence="1">
    <location>
        <begin position="265"/>
        <end position="292"/>
    </location>
</feature>
<dbReference type="EMBL" id="CP104562">
    <property type="protein sequence ID" value="UXH76207.1"/>
    <property type="molecule type" value="Genomic_DNA"/>
</dbReference>
<evidence type="ECO:0000256" key="1">
    <source>
        <dbReference type="SAM" id="Coils"/>
    </source>
</evidence>
<reference evidence="4" key="1">
    <citation type="submission" date="2022-10" db="EMBL/GenBank/DDBJ databases">
        <title>Characterization and whole genome sequencing of a new Roseateles species, isolated from fresh water.</title>
        <authorList>
            <person name="Guliayeva D.Y."/>
            <person name="Akhremchuk A.E."/>
            <person name="Sikolenko M.A."/>
            <person name="Valentovich L.N."/>
            <person name="Sidarenka A.V."/>
        </authorList>
    </citation>
    <scope>NUCLEOTIDE SEQUENCE</scope>
    <source>
        <strain evidence="4">BIM B-1768</strain>
    </source>
</reference>
<dbReference type="InterPro" id="IPR021104">
    <property type="entry name" value="KfrA_DNA-bd_N"/>
</dbReference>